<reference evidence="4" key="1">
    <citation type="journal article" date="2017" name="Med. Chem. Commun.">
        <title>Nonomuraea sp. ATCC 55076 harbours the largest actinomycete chromosome to date and the kistamicin biosynthetic gene cluster.</title>
        <authorList>
            <person name="Nazari B."/>
            <person name="Forneris C.C."/>
            <person name="Gibson M.I."/>
            <person name="Moon K."/>
            <person name="Schramma K.R."/>
            <person name="Seyedsayamdost M.R."/>
        </authorList>
    </citation>
    <scope>NUCLEOTIDE SEQUENCE [LARGE SCALE GENOMIC DNA]</scope>
    <source>
        <strain evidence="4">ATCC 55076</strain>
    </source>
</reference>
<gene>
    <name evidence="3" type="ORF">BKM31_14405</name>
</gene>
<dbReference type="OrthoDB" id="9800233at2"/>
<name>A0A1U9ZX14_9ACTN</name>
<keyword evidence="1" id="KW-0489">Methyltransferase</keyword>
<evidence type="ECO:0000313" key="3">
    <source>
        <dbReference type="EMBL" id="AQZ62494.1"/>
    </source>
</evidence>
<dbReference type="InterPro" id="IPR007213">
    <property type="entry name" value="Ppm1/Ppm2/Tcmp"/>
</dbReference>
<dbReference type="Pfam" id="PF04072">
    <property type="entry name" value="LCM"/>
    <property type="match status" value="1"/>
</dbReference>
<dbReference type="InterPro" id="IPR016874">
    <property type="entry name" value="TcmP-like"/>
</dbReference>
<dbReference type="AlphaFoldDB" id="A0A1U9ZX14"/>
<dbReference type="InterPro" id="IPR029063">
    <property type="entry name" value="SAM-dependent_MTases_sf"/>
</dbReference>
<sequence>MTLSLPALTPVEETLWITLTGRAFDSRQPDPILGDTMADALVRKTGYTNHKLRWTRASCVEVAQRAKKLDEVARRFIARHPDAIGIDLGAGLDTRALRIDTPPTVDWYDVDFPDVVAARRQLIPDRPHVHTIGADLTDPAWLQSLPADRPAMIVADGLMAFLAEADMISLLRRLTDHLRSGEIAFNVYNTFTVRAAKLAPSARFLVPLFKSAGFGSRDIVHWNPELTLIKEIMLVREPEVAQYPPALRLWTRLAALSTSLSRLGTVVAHYRF</sequence>
<organism evidence="3 4">
    <name type="scientific">[Actinomadura] parvosata subsp. kistnae</name>
    <dbReference type="NCBI Taxonomy" id="1909395"/>
    <lineage>
        <taxon>Bacteria</taxon>
        <taxon>Bacillati</taxon>
        <taxon>Actinomycetota</taxon>
        <taxon>Actinomycetes</taxon>
        <taxon>Streptosporangiales</taxon>
        <taxon>Streptosporangiaceae</taxon>
        <taxon>Nonomuraea</taxon>
    </lineage>
</organism>
<evidence type="ECO:0000256" key="1">
    <source>
        <dbReference type="ARBA" id="ARBA00022603"/>
    </source>
</evidence>
<dbReference type="KEGG" id="noa:BKM31_14405"/>
<dbReference type="RefSeq" id="WP_080038653.1">
    <property type="nucleotide sequence ID" value="NZ_CP017717.1"/>
</dbReference>
<keyword evidence="2" id="KW-0808">Transferase</keyword>
<dbReference type="GO" id="GO:0032259">
    <property type="term" value="P:methylation"/>
    <property type="evidence" value="ECO:0007669"/>
    <property type="project" value="UniProtKB-KW"/>
</dbReference>
<evidence type="ECO:0000256" key="2">
    <source>
        <dbReference type="ARBA" id="ARBA00022679"/>
    </source>
</evidence>
<dbReference type="PIRSF" id="PIRSF028177">
    <property type="entry name" value="Polyketide_synth_Omtfrase_TcmP"/>
    <property type="match status" value="1"/>
</dbReference>
<dbReference type="GO" id="GO:0008168">
    <property type="term" value="F:methyltransferase activity"/>
    <property type="evidence" value="ECO:0007669"/>
    <property type="project" value="UniProtKB-KW"/>
</dbReference>
<dbReference type="Proteomes" id="UP000190797">
    <property type="component" value="Chromosome"/>
</dbReference>
<evidence type="ECO:0008006" key="5">
    <source>
        <dbReference type="Google" id="ProtNLM"/>
    </source>
</evidence>
<accession>A0A1U9ZX14</accession>
<protein>
    <recommendedName>
        <fullName evidence="5">Methyltransferase</fullName>
    </recommendedName>
</protein>
<dbReference type="PANTHER" id="PTHR43619:SF2">
    <property type="entry name" value="S-ADENOSYL-L-METHIONINE-DEPENDENT METHYLTRANSFERASES SUPERFAMILY PROTEIN"/>
    <property type="match status" value="1"/>
</dbReference>
<dbReference type="EMBL" id="CP017717">
    <property type="protein sequence ID" value="AQZ62494.1"/>
    <property type="molecule type" value="Genomic_DNA"/>
</dbReference>
<evidence type="ECO:0000313" key="4">
    <source>
        <dbReference type="Proteomes" id="UP000190797"/>
    </source>
</evidence>
<keyword evidence="4" id="KW-1185">Reference proteome</keyword>
<dbReference type="PANTHER" id="PTHR43619">
    <property type="entry name" value="S-ADENOSYL-L-METHIONINE-DEPENDENT METHYLTRANSFERASE YKTD-RELATED"/>
    <property type="match status" value="1"/>
</dbReference>
<dbReference type="SUPFAM" id="SSF53335">
    <property type="entry name" value="S-adenosyl-L-methionine-dependent methyltransferases"/>
    <property type="match status" value="1"/>
</dbReference>
<proteinExistence type="predicted"/>
<dbReference type="Gene3D" id="3.40.50.150">
    <property type="entry name" value="Vaccinia Virus protein VP39"/>
    <property type="match status" value="1"/>
</dbReference>